<dbReference type="Proteomes" id="UP001642405">
    <property type="component" value="Unassembled WGS sequence"/>
</dbReference>
<evidence type="ECO:0000313" key="4">
    <source>
        <dbReference type="EMBL" id="CAK7230121.1"/>
    </source>
</evidence>
<proteinExistence type="predicted"/>
<feature type="region of interest" description="Disordered" evidence="1">
    <location>
        <begin position="19"/>
        <end position="48"/>
    </location>
</feature>
<accession>A0ABP0CG92</accession>
<name>A0ABP0CG92_9PEZI</name>
<evidence type="ECO:0000256" key="2">
    <source>
        <dbReference type="SAM" id="Phobius"/>
    </source>
</evidence>
<feature type="compositionally biased region" description="Pro residues" evidence="1">
    <location>
        <begin position="31"/>
        <end position="43"/>
    </location>
</feature>
<feature type="compositionally biased region" description="Low complexity" evidence="1">
    <location>
        <begin position="152"/>
        <end position="184"/>
    </location>
</feature>
<evidence type="ECO:0000313" key="5">
    <source>
        <dbReference type="Proteomes" id="UP001642405"/>
    </source>
</evidence>
<keyword evidence="3" id="KW-0732">Signal</keyword>
<comment type="caution">
    <text evidence="4">The sequence shown here is derived from an EMBL/GenBank/DDBJ whole genome shotgun (WGS) entry which is preliminary data.</text>
</comment>
<protein>
    <submittedName>
        <fullName evidence="4">Uncharacterized protein</fullName>
    </submittedName>
</protein>
<gene>
    <name evidence="4" type="ORF">SCUCBS95973_007463</name>
</gene>
<keyword evidence="2" id="KW-0472">Membrane</keyword>
<organism evidence="4 5">
    <name type="scientific">Sporothrix curviconia</name>
    <dbReference type="NCBI Taxonomy" id="1260050"/>
    <lineage>
        <taxon>Eukaryota</taxon>
        <taxon>Fungi</taxon>
        <taxon>Dikarya</taxon>
        <taxon>Ascomycota</taxon>
        <taxon>Pezizomycotina</taxon>
        <taxon>Sordariomycetes</taxon>
        <taxon>Sordariomycetidae</taxon>
        <taxon>Ophiostomatales</taxon>
        <taxon>Ophiostomataceae</taxon>
        <taxon>Sporothrix</taxon>
    </lineage>
</organism>
<feature type="region of interest" description="Disordered" evidence="1">
    <location>
        <begin position="144"/>
        <end position="184"/>
    </location>
</feature>
<feature type="transmembrane region" description="Helical" evidence="2">
    <location>
        <begin position="345"/>
        <end position="362"/>
    </location>
</feature>
<sequence>MPSFFCLLVLLAASSTSVAQPDQPLESLPSSPSPPPPPPPPHNPRQDPLAATITSVLTSVSVSVSVLTSTETSTSTSISTSTTTATTSDATRVVPVFYLDERAFEGLPYTVLHHVCGSVASVDADGGATTYVITTTRVDLVAKPTASLPENSSSSDSSAPSSSSSPGTEITTAPDTTTSSRRTPTASIITALSSWTNNATGPPSTITQGPSTFVFTGTRSGDPSRTVVNQCRLSGTTSARCNLTHVGPIWYTADANWNGTYSTYNYTWTSGDRYGFAPCTVTAGVSLLGPPTALLAAPTSTNGAAAAAAGRGAARGRRREGRADGGPAEALSLISLLLSPQLRNVVWPLLAMLGFLAGLFTLA</sequence>
<evidence type="ECO:0000256" key="3">
    <source>
        <dbReference type="SAM" id="SignalP"/>
    </source>
</evidence>
<evidence type="ECO:0000256" key="1">
    <source>
        <dbReference type="SAM" id="MobiDB-lite"/>
    </source>
</evidence>
<feature type="signal peptide" evidence="3">
    <location>
        <begin position="1"/>
        <end position="19"/>
    </location>
</feature>
<feature type="chain" id="PRO_5045351623" evidence="3">
    <location>
        <begin position="20"/>
        <end position="363"/>
    </location>
</feature>
<keyword evidence="5" id="KW-1185">Reference proteome</keyword>
<dbReference type="EMBL" id="CAWUHB010000052">
    <property type="protein sequence ID" value="CAK7230121.1"/>
    <property type="molecule type" value="Genomic_DNA"/>
</dbReference>
<reference evidence="4 5" key="1">
    <citation type="submission" date="2024-01" db="EMBL/GenBank/DDBJ databases">
        <authorList>
            <person name="Allen C."/>
            <person name="Tagirdzhanova G."/>
        </authorList>
    </citation>
    <scope>NUCLEOTIDE SEQUENCE [LARGE SCALE GENOMIC DNA]</scope>
</reference>
<keyword evidence="2" id="KW-1133">Transmembrane helix</keyword>
<keyword evidence="2" id="KW-0812">Transmembrane</keyword>